<protein>
    <submittedName>
        <fullName evidence="1">(rape) hypothetical protein</fullName>
    </submittedName>
</protein>
<gene>
    <name evidence="1" type="ORF">DARMORV10_C05P17120.1</name>
</gene>
<dbReference type="Proteomes" id="UP001295469">
    <property type="component" value="Chromosome C05"/>
</dbReference>
<dbReference type="EMBL" id="HG994369">
    <property type="protein sequence ID" value="CAF1926693.1"/>
    <property type="molecule type" value="Genomic_DNA"/>
</dbReference>
<name>A0A816KWL7_BRANA</name>
<evidence type="ECO:0000313" key="1">
    <source>
        <dbReference type="EMBL" id="CAF1926693.1"/>
    </source>
</evidence>
<accession>A0A816KWL7</accession>
<sequence length="72" mass="8303">SSASVQLTDEKKSGNRKFEASPSKASLTVVLHSSHDLSLNASPFTCFHRIFDYKKVRSQRRYEEKIQEDKEE</sequence>
<feature type="non-terminal residue" evidence="1">
    <location>
        <position position="72"/>
    </location>
</feature>
<organism evidence="1">
    <name type="scientific">Brassica napus</name>
    <name type="common">Rape</name>
    <dbReference type="NCBI Taxonomy" id="3708"/>
    <lineage>
        <taxon>Eukaryota</taxon>
        <taxon>Viridiplantae</taxon>
        <taxon>Streptophyta</taxon>
        <taxon>Embryophyta</taxon>
        <taxon>Tracheophyta</taxon>
        <taxon>Spermatophyta</taxon>
        <taxon>Magnoliopsida</taxon>
        <taxon>eudicotyledons</taxon>
        <taxon>Gunneridae</taxon>
        <taxon>Pentapetalae</taxon>
        <taxon>rosids</taxon>
        <taxon>malvids</taxon>
        <taxon>Brassicales</taxon>
        <taxon>Brassicaceae</taxon>
        <taxon>Brassiceae</taxon>
        <taxon>Brassica</taxon>
    </lineage>
</organism>
<dbReference type="AlphaFoldDB" id="A0A816KWL7"/>
<proteinExistence type="predicted"/>
<reference evidence="1" key="1">
    <citation type="submission" date="2021-01" db="EMBL/GenBank/DDBJ databases">
        <authorList>
            <consortium name="Genoscope - CEA"/>
            <person name="William W."/>
        </authorList>
    </citation>
    <scope>NUCLEOTIDE SEQUENCE</scope>
</reference>